<comment type="caution">
    <text evidence="2">The sequence shown here is derived from an EMBL/GenBank/DDBJ whole genome shotgun (WGS) entry which is preliminary data.</text>
</comment>
<accession>A0ABQ5RZD6</accession>
<reference evidence="2 3" key="1">
    <citation type="journal article" date="2023" name="IScience">
        <title>Expanded male sex-determining region conserved during the evolution of homothallism in the green alga Volvox.</title>
        <authorList>
            <person name="Yamamoto K."/>
            <person name="Matsuzaki R."/>
            <person name="Mahakham W."/>
            <person name="Heman W."/>
            <person name="Sekimoto H."/>
            <person name="Kawachi M."/>
            <person name="Minakuchi Y."/>
            <person name="Toyoda A."/>
            <person name="Nozaki H."/>
        </authorList>
    </citation>
    <scope>NUCLEOTIDE SEQUENCE [LARGE SCALE GENOMIC DNA]</scope>
    <source>
        <strain evidence="2 3">NIES-4468</strain>
    </source>
</reference>
<keyword evidence="3" id="KW-1185">Reference proteome</keyword>
<gene>
    <name evidence="2" type="ORF">VaNZ11_005513</name>
</gene>
<sequence length="237" mass="26420">PTYVKMYAYVKMLQCEELDEFVDSTFQMPTVDDPTYPAVQKKVKRARAIIIMRLTAKDHKSTIDNSTQAKDLWIGFKGWAKKLSDAELTAISHNFAALKMVSGEIMHDYITRALDMFNKLSKHSDFVQTVRNGITQIIRGLDDELYATEKVVVTYAQPKDFDELKERLLGIEAERLAKRKGQSEPATALYAGHDGGHKFRGCFTCGGDHLARDCPKKGISSVAPGSGRSSSGSRLPI</sequence>
<evidence type="ECO:0008006" key="4">
    <source>
        <dbReference type="Google" id="ProtNLM"/>
    </source>
</evidence>
<feature type="region of interest" description="Disordered" evidence="1">
    <location>
        <begin position="217"/>
        <end position="237"/>
    </location>
</feature>
<proteinExistence type="predicted"/>
<dbReference type="Pfam" id="PF14223">
    <property type="entry name" value="Retrotran_gag_2"/>
    <property type="match status" value="1"/>
</dbReference>
<feature type="non-terminal residue" evidence="2">
    <location>
        <position position="1"/>
    </location>
</feature>
<name>A0ABQ5RZD6_9CHLO</name>
<dbReference type="Proteomes" id="UP001165090">
    <property type="component" value="Unassembled WGS sequence"/>
</dbReference>
<evidence type="ECO:0000313" key="3">
    <source>
        <dbReference type="Proteomes" id="UP001165090"/>
    </source>
</evidence>
<evidence type="ECO:0000313" key="2">
    <source>
        <dbReference type="EMBL" id="GLI62769.1"/>
    </source>
</evidence>
<protein>
    <recommendedName>
        <fullName evidence="4">CCHC-type domain-containing protein</fullName>
    </recommendedName>
</protein>
<evidence type="ECO:0000256" key="1">
    <source>
        <dbReference type="SAM" id="MobiDB-lite"/>
    </source>
</evidence>
<feature type="compositionally biased region" description="Low complexity" evidence="1">
    <location>
        <begin position="225"/>
        <end position="237"/>
    </location>
</feature>
<organism evidence="2 3">
    <name type="scientific">Volvox africanus</name>
    <dbReference type="NCBI Taxonomy" id="51714"/>
    <lineage>
        <taxon>Eukaryota</taxon>
        <taxon>Viridiplantae</taxon>
        <taxon>Chlorophyta</taxon>
        <taxon>core chlorophytes</taxon>
        <taxon>Chlorophyceae</taxon>
        <taxon>CS clade</taxon>
        <taxon>Chlamydomonadales</taxon>
        <taxon>Volvocaceae</taxon>
        <taxon>Volvox</taxon>
    </lineage>
</organism>
<dbReference type="EMBL" id="BSDZ01000013">
    <property type="protein sequence ID" value="GLI62769.1"/>
    <property type="molecule type" value="Genomic_DNA"/>
</dbReference>